<accession>A0A1W1EID8</accession>
<organism evidence="3">
    <name type="scientific">hydrothermal vent metagenome</name>
    <dbReference type="NCBI Taxonomy" id="652676"/>
    <lineage>
        <taxon>unclassified sequences</taxon>
        <taxon>metagenomes</taxon>
        <taxon>ecological metagenomes</taxon>
    </lineage>
</organism>
<dbReference type="Pfam" id="PF01106">
    <property type="entry name" value="NifU"/>
    <property type="match status" value="1"/>
</dbReference>
<evidence type="ECO:0000259" key="2">
    <source>
        <dbReference type="Pfam" id="PF01106"/>
    </source>
</evidence>
<name>A0A1W1EID8_9ZZZZ</name>
<reference evidence="3" key="1">
    <citation type="submission" date="2016-10" db="EMBL/GenBank/DDBJ databases">
        <authorList>
            <person name="de Groot N.N."/>
        </authorList>
    </citation>
    <scope>NUCLEOTIDE SEQUENCE</scope>
</reference>
<dbReference type="EMBL" id="FRYL01000014">
    <property type="protein sequence ID" value="SHO80631.1"/>
    <property type="molecule type" value="Genomic_DNA"/>
</dbReference>
<comment type="similarity">
    <text evidence="1">Belongs to the NifU family.</text>
</comment>
<dbReference type="Gene3D" id="3.30.300.130">
    <property type="entry name" value="Fe-S cluster assembly (FSCA)"/>
    <property type="match status" value="1"/>
</dbReference>
<dbReference type="GO" id="GO:0051536">
    <property type="term" value="F:iron-sulfur cluster binding"/>
    <property type="evidence" value="ECO:0007669"/>
    <property type="project" value="InterPro"/>
</dbReference>
<dbReference type="InterPro" id="IPR001075">
    <property type="entry name" value="NIF_FeS_clus_asmbl_NifU_C"/>
</dbReference>
<dbReference type="GO" id="GO:0016226">
    <property type="term" value="P:iron-sulfur cluster assembly"/>
    <property type="evidence" value="ECO:0007669"/>
    <property type="project" value="InterPro"/>
</dbReference>
<evidence type="ECO:0000313" key="3">
    <source>
        <dbReference type="EMBL" id="SHO80631.1"/>
    </source>
</evidence>
<sequence>MIPFTDEELKPAVLNVIEKVQPSIKLDGGDIKLIDIKNGVVFVQLQGACVGCGSAGTTIKFGVEKQMKALIHPDITVMSVPIGWEDKLDQLG</sequence>
<dbReference type="AlphaFoldDB" id="A0A1W1EID8"/>
<dbReference type="PANTHER" id="PTHR11178">
    <property type="entry name" value="IRON-SULFUR CLUSTER SCAFFOLD PROTEIN NFU-RELATED"/>
    <property type="match status" value="1"/>
</dbReference>
<dbReference type="InterPro" id="IPR034904">
    <property type="entry name" value="FSCA_dom_sf"/>
</dbReference>
<protein>
    <submittedName>
        <fullName evidence="3">Nitrogen-fixing NifU-like</fullName>
    </submittedName>
</protein>
<feature type="domain" description="NIF system FeS cluster assembly NifU C-terminal" evidence="2">
    <location>
        <begin position="15"/>
        <end position="77"/>
    </location>
</feature>
<dbReference type="SUPFAM" id="SSF117916">
    <property type="entry name" value="Fe-S cluster assembly (FSCA) domain-like"/>
    <property type="match status" value="1"/>
</dbReference>
<dbReference type="GO" id="GO:0005506">
    <property type="term" value="F:iron ion binding"/>
    <property type="evidence" value="ECO:0007669"/>
    <property type="project" value="InterPro"/>
</dbReference>
<proteinExistence type="inferred from homology"/>
<evidence type="ECO:0000256" key="1">
    <source>
        <dbReference type="ARBA" id="ARBA00006420"/>
    </source>
</evidence>
<gene>
    <name evidence="3" type="ORF">MNB_SV-15-345</name>
</gene>
<dbReference type="PANTHER" id="PTHR11178:SF1">
    <property type="entry name" value="NFU1 IRON-SULFUR CLUSTER SCAFFOLD HOMOLOG, MITOCHONDRIAL"/>
    <property type="match status" value="1"/>
</dbReference>